<evidence type="ECO:0000313" key="3">
    <source>
        <dbReference type="EMBL" id="HFK96504.1"/>
    </source>
</evidence>
<gene>
    <name evidence="3" type="ORF">ENS06_04150</name>
</gene>
<name>A0A832EII1_9BACT</name>
<keyword evidence="1" id="KW-0812">Transmembrane</keyword>
<keyword evidence="1" id="KW-1133">Transmembrane helix</keyword>
<feature type="transmembrane region" description="Helical" evidence="1">
    <location>
        <begin position="227"/>
        <end position="250"/>
    </location>
</feature>
<dbReference type="Gene3D" id="3.40.50.11600">
    <property type="match status" value="1"/>
</dbReference>
<dbReference type="NCBIfam" id="NF040863">
    <property type="entry name" value="HgcA_corrinoid"/>
    <property type="match status" value="1"/>
</dbReference>
<sequence length="351" mass="37927">MSPPRMDQPFVVGGMETPVGPVPRVSSVLTARDHWGAFKVRWGYGRMRYRVDPGLYALGNPGSNDPVLVTANYKLSFDALRASLPGRDAWILVVDTKGINVWCAAGKGSFGTDEVVFRIQACRLKEIVSHGTVVLPQLSAPGVAARHVKVRTGFRALFGPVDARDLPAYLDAGYKASEAMRRKRFPLRERVALIPVELVHSLKWAALVAAAFFVVGGMLTKGPFWAAAWQAALSPLTALLGGIAAGAVLTPVLLPWLPGRAFTTKGLFAGGIFAMALWPFLDPQVLRPVEAGSWISGLLSVSAFLAMNFTGASTYTSLSGVRREMRWAVPLEIALLAGFVGLWLWARWVSA</sequence>
<feature type="transmembrane region" description="Helical" evidence="1">
    <location>
        <begin position="191"/>
        <end position="215"/>
    </location>
</feature>
<evidence type="ECO:0000256" key="1">
    <source>
        <dbReference type="SAM" id="Phobius"/>
    </source>
</evidence>
<reference evidence="3" key="1">
    <citation type="journal article" date="2020" name="mSystems">
        <title>Genome- and Community-Level Interaction Insights into Carbon Utilization and Element Cycling Functions of Hydrothermarchaeota in Hydrothermal Sediment.</title>
        <authorList>
            <person name="Zhou Z."/>
            <person name="Liu Y."/>
            <person name="Xu W."/>
            <person name="Pan J."/>
            <person name="Luo Z.H."/>
            <person name="Li M."/>
        </authorList>
    </citation>
    <scope>NUCLEOTIDE SEQUENCE [LARGE SCALE GENOMIC DNA]</scope>
    <source>
        <strain evidence="3">SpSt-456</strain>
    </source>
</reference>
<dbReference type="Pfam" id="PF03599">
    <property type="entry name" value="CdhD"/>
    <property type="match status" value="1"/>
</dbReference>
<dbReference type="InterPro" id="IPR016041">
    <property type="entry name" value="Ac-CoA_synth_d_su_TIM-brl"/>
</dbReference>
<feature type="domain" description="CO dehydrogenase/acetyl-CoA synthase delta subunit TIM barrel" evidence="2">
    <location>
        <begin position="49"/>
        <end position="168"/>
    </location>
</feature>
<feature type="transmembrane region" description="Helical" evidence="1">
    <location>
        <begin position="327"/>
        <end position="346"/>
    </location>
</feature>
<feature type="transmembrane region" description="Helical" evidence="1">
    <location>
        <begin position="262"/>
        <end position="281"/>
    </location>
</feature>
<feature type="transmembrane region" description="Helical" evidence="1">
    <location>
        <begin position="293"/>
        <end position="315"/>
    </location>
</feature>
<dbReference type="AlphaFoldDB" id="A0A832EII1"/>
<keyword evidence="1" id="KW-0472">Membrane</keyword>
<proteinExistence type="predicted"/>
<protein>
    <submittedName>
        <fullName evidence="3">Acetyl-CoA synthase subunit gamma</fullName>
    </submittedName>
</protein>
<dbReference type="EMBL" id="DSTK01000013">
    <property type="protein sequence ID" value="HFK96504.1"/>
    <property type="molecule type" value="Genomic_DNA"/>
</dbReference>
<accession>A0A832EII1</accession>
<comment type="caution">
    <text evidence="3">The sequence shown here is derived from an EMBL/GenBank/DDBJ whole genome shotgun (WGS) entry which is preliminary data.</text>
</comment>
<evidence type="ECO:0000259" key="2">
    <source>
        <dbReference type="Pfam" id="PF03599"/>
    </source>
</evidence>
<organism evidence="3">
    <name type="scientific">Desulfacinum infernum</name>
    <dbReference type="NCBI Taxonomy" id="35837"/>
    <lineage>
        <taxon>Bacteria</taxon>
        <taxon>Pseudomonadati</taxon>
        <taxon>Thermodesulfobacteriota</taxon>
        <taxon>Syntrophobacteria</taxon>
        <taxon>Syntrophobacterales</taxon>
        <taxon>Syntrophobacteraceae</taxon>
        <taxon>Desulfacinum</taxon>
    </lineage>
</organism>